<reference evidence="1 2" key="1">
    <citation type="submission" date="2007-06" db="EMBL/GenBank/DDBJ databases">
        <authorList>
            <person name="Shimkets L."/>
            <person name="Ferriera S."/>
            <person name="Johnson J."/>
            <person name="Kravitz S."/>
            <person name="Beeson K."/>
            <person name="Sutton G."/>
            <person name="Rogers Y.-H."/>
            <person name="Friedman R."/>
            <person name="Frazier M."/>
            <person name="Venter J.C."/>
        </authorList>
    </citation>
    <scope>NUCLEOTIDE SEQUENCE [LARGE SCALE GENOMIC DNA]</scope>
    <source>
        <strain evidence="1 2">SIR-1</strain>
    </source>
</reference>
<protein>
    <submittedName>
        <fullName evidence="1">Uncharacterized protein</fullName>
    </submittedName>
</protein>
<dbReference type="AlphaFoldDB" id="A6G257"/>
<name>A6G257_9BACT</name>
<evidence type="ECO:0000313" key="1">
    <source>
        <dbReference type="EMBL" id="EDM80026.1"/>
    </source>
</evidence>
<proteinExistence type="predicted"/>
<sequence>MSTPYELIEDFRARHVGKGSGFAMSRLVLLARIIPEEITPDMDDPALAERLCAAMARIDAHERRLARARSKARAADAGIRPT</sequence>
<dbReference type="STRING" id="391625.PPSIR1_20404"/>
<accession>A6G257</accession>
<keyword evidence="2" id="KW-1185">Reference proteome</keyword>
<evidence type="ECO:0000313" key="2">
    <source>
        <dbReference type="Proteomes" id="UP000005801"/>
    </source>
</evidence>
<comment type="caution">
    <text evidence="1">The sequence shown here is derived from an EMBL/GenBank/DDBJ whole genome shotgun (WGS) entry which is preliminary data.</text>
</comment>
<dbReference type="EMBL" id="ABCS01000014">
    <property type="protein sequence ID" value="EDM80026.1"/>
    <property type="molecule type" value="Genomic_DNA"/>
</dbReference>
<dbReference type="OrthoDB" id="5520730at2"/>
<dbReference type="Proteomes" id="UP000005801">
    <property type="component" value="Unassembled WGS sequence"/>
</dbReference>
<dbReference type="RefSeq" id="WP_006970806.1">
    <property type="nucleotide sequence ID" value="NZ_ABCS01000014.1"/>
</dbReference>
<organism evidence="1 2">
    <name type="scientific">Plesiocystis pacifica SIR-1</name>
    <dbReference type="NCBI Taxonomy" id="391625"/>
    <lineage>
        <taxon>Bacteria</taxon>
        <taxon>Pseudomonadati</taxon>
        <taxon>Myxococcota</taxon>
        <taxon>Polyangia</taxon>
        <taxon>Nannocystales</taxon>
        <taxon>Nannocystaceae</taxon>
        <taxon>Plesiocystis</taxon>
    </lineage>
</organism>
<gene>
    <name evidence="1" type="ORF">PPSIR1_20404</name>
</gene>